<comment type="caution">
    <text evidence="1">The sequence shown here is derived from an EMBL/GenBank/DDBJ whole genome shotgun (WGS) entry which is preliminary data.</text>
</comment>
<evidence type="ECO:0000313" key="2">
    <source>
        <dbReference type="Proteomes" id="UP001157502"/>
    </source>
</evidence>
<evidence type="ECO:0000313" key="1">
    <source>
        <dbReference type="EMBL" id="KAJ8006800.1"/>
    </source>
</evidence>
<dbReference type="EMBL" id="CM055736">
    <property type="protein sequence ID" value="KAJ8006800.1"/>
    <property type="molecule type" value="Genomic_DNA"/>
</dbReference>
<accession>A0ACC2GTL6</accession>
<dbReference type="Proteomes" id="UP001157502">
    <property type="component" value="Chromosome 9"/>
</dbReference>
<keyword evidence="2" id="KW-1185">Reference proteome</keyword>
<reference evidence="1" key="1">
    <citation type="submission" date="2021-05" db="EMBL/GenBank/DDBJ databases">
        <authorList>
            <person name="Pan Q."/>
            <person name="Jouanno E."/>
            <person name="Zahm M."/>
            <person name="Klopp C."/>
            <person name="Cabau C."/>
            <person name="Louis A."/>
            <person name="Berthelot C."/>
            <person name="Parey E."/>
            <person name="Roest Crollius H."/>
            <person name="Montfort J."/>
            <person name="Robinson-Rechavi M."/>
            <person name="Bouchez O."/>
            <person name="Lampietro C."/>
            <person name="Lopez Roques C."/>
            <person name="Donnadieu C."/>
            <person name="Postlethwait J."/>
            <person name="Bobe J."/>
            <person name="Dillon D."/>
            <person name="Chandos A."/>
            <person name="von Hippel F."/>
            <person name="Guiguen Y."/>
        </authorList>
    </citation>
    <scope>NUCLEOTIDE SEQUENCE</scope>
    <source>
        <strain evidence="1">YG-Jan2019</strain>
    </source>
</reference>
<proteinExistence type="predicted"/>
<protein>
    <submittedName>
        <fullName evidence="1">Uncharacterized protein</fullName>
    </submittedName>
</protein>
<sequence>MLHLTRAVLRITMQYGTPGEVNVAHLHNCSIMGLSGIRFGRTTVKLPHQAGRLAASSIFHVTVNSPLWLMIFCHVWAPECNRVLNIGQRWTHQPLKWPSFPGPIKPRAVSW</sequence>
<name>A0ACC2GTL6_DALPE</name>
<gene>
    <name evidence="1" type="ORF">DPEC_G00110970</name>
</gene>
<organism evidence="1 2">
    <name type="scientific">Dallia pectoralis</name>
    <name type="common">Alaska blackfish</name>
    <dbReference type="NCBI Taxonomy" id="75939"/>
    <lineage>
        <taxon>Eukaryota</taxon>
        <taxon>Metazoa</taxon>
        <taxon>Chordata</taxon>
        <taxon>Craniata</taxon>
        <taxon>Vertebrata</taxon>
        <taxon>Euteleostomi</taxon>
        <taxon>Actinopterygii</taxon>
        <taxon>Neopterygii</taxon>
        <taxon>Teleostei</taxon>
        <taxon>Protacanthopterygii</taxon>
        <taxon>Esociformes</taxon>
        <taxon>Umbridae</taxon>
        <taxon>Dallia</taxon>
    </lineage>
</organism>